<organism evidence="1 2">
    <name type="scientific">Sorangium cellulosum</name>
    <name type="common">Polyangium cellulosum</name>
    <dbReference type="NCBI Taxonomy" id="56"/>
    <lineage>
        <taxon>Bacteria</taxon>
        <taxon>Pseudomonadati</taxon>
        <taxon>Myxococcota</taxon>
        <taxon>Polyangia</taxon>
        <taxon>Polyangiales</taxon>
        <taxon>Polyangiaceae</taxon>
        <taxon>Sorangium</taxon>
    </lineage>
</organism>
<accession>A0A4P2QQT3</accession>
<name>A0A4P2QQT3_SORCE</name>
<proteinExistence type="predicted"/>
<gene>
    <name evidence="1" type="ORF">SOCE836_047070</name>
</gene>
<dbReference type="EMBL" id="CP012672">
    <property type="protein sequence ID" value="AUX32564.1"/>
    <property type="molecule type" value="Genomic_DNA"/>
</dbReference>
<evidence type="ECO:0000313" key="2">
    <source>
        <dbReference type="Proteomes" id="UP000295497"/>
    </source>
</evidence>
<protein>
    <submittedName>
        <fullName evidence="1">Uncharacterized protein</fullName>
    </submittedName>
</protein>
<dbReference type="AlphaFoldDB" id="A0A4P2QQT3"/>
<dbReference type="Proteomes" id="UP000295497">
    <property type="component" value="Chromosome"/>
</dbReference>
<sequence>MVAAAEAPALTVKAGGTAVVEAPAVLAMAAAAEAPALTVKAAAAEAPALTVKAAGAAVPVKGGRRRWRCR</sequence>
<reference evidence="1 2" key="1">
    <citation type="submission" date="2015-09" db="EMBL/GenBank/DDBJ databases">
        <title>Sorangium comparison.</title>
        <authorList>
            <person name="Zaburannyi N."/>
            <person name="Bunk B."/>
            <person name="Overmann J."/>
            <person name="Mueller R."/>
        </authorList>
    </citation>
    <scope>NUCLEOTIDE SEQUENCE [LARGE SCALE GENOMIC DNA]</scope>
    <source>
        <strain evidence="1 2">So ce836</strain>
    </source>
</reference>
<evidence type="ECO:0000313" key="1">
    <source>
        <dbReference type="EMBL" id="AUX32564.1"/>
    </source>
</evidence>